<dbReference type="GO" id="GO:0051301">
    <property type="term" value="P:cell division"/>
    <property type="evidence" value="ECO:0007669"/>
    <property type="project" value="UniProtKB-KW"/>
</dbReference>
<gene>
    <name evidence="9" type="ORF">CAL15_24025</name>
</gene>
<dbReference type="GO" id="GO:0042121">
    <property type="term" value="P:alginic acid biosynthetic process"/>
    <property type="evidence" value="ECO:0007669"/>
    <property type="project" value="UniProtKB-KW"/>
</dbReference>
<keyword evidence="7" id="KW-0016">Alginate biosynthesis</keyword>
<comment type="pathway">
    <text evidence="2">Glycan biosynthesis; alginate biosynthesis.</text>
</comment>
<evidence type="ECO:0000256" key="8">
    <source>
        <dbReference type="SAM" id="SignalP"/>
    </source>
</evidence>
<reference evidence="9 10" key="1">
    <citation type="submission" date="2017-05" db="EMBL/GenBank/DDBJ databases">
        <title>Complete and WGS of Bordetella genogroups.</title>
        <authorList>
            <person name="Spilker T."/>
            <person name="LiPuma J."/>
        </authorList>
    </citation>
    <scope>NUCLEOTIDE SEQUENCE [LARGE SCALE GENOMIC DNA]</scope>
    <source>
        <strain evidence="9 10">AU7206</strain>
    </source>
</reference>
<dbReference type="GO" id="GO:0042597">
    <property type="term" value="C:periplasmic space"/>
    <property type="evidence" value="ECO:0007669"/>
    <property type="project" value="UniProtKB-SubCell"/>
</dbReference>
<name>A0A1W6ZIU7_9BORD</name>
<evidence type="ECO:0000256" key="5">
    <source>
        <dbReference type="ARBA" id="ARBA00022729"/>
    </source>
</evidence>
<evidence type="ECO:0000256" key="3">
    <source>
        <dbReference type="ARBA" id="ARBA00010033"/>
    </source>
</evidence>
<dbReference type="STRING" id="463040.CAL15_24025"/>
<dbReference type="InterPro" id="IPR035422">
    <property type="entry name" value="AlgF"/>
</dbReference>
<keyword evidence="6" id="KW-0574">Periplasm</keyword>
<dbReference type="KEGG" id="bgm:CAL15_24025"/>
<comment type="similarity">
    <text evidence="3">Belongs to the AlgF family.</text>
</comment>
<dbReference type="AlphaFoldDB" id="A0A1W6ZIU7"/>
<evidence type="ECO:0000256" key="4">
    <source>
        <dbReference type="ARBA" id="ARBA00013964"/>
    </source>
</evidence>
<evidence type="ECO:0000256" key="2">
    <source>
        <dbReference type="ARBA" id="ARBA00005182"/>
    </source>
</evidence>
<evidence type="ECO:0000256" key="7">
    <source>
        <dbReference type="ARBA" id="ARBA00022841"/>
    </source>
</evidence>
<dbReference type="RefSeq" id="WP_086080804.1">
    <property type="nucleotide sequence ID" value="NZ_CP021111.1"/>
</dbReference>
<accession>A0A1W6ZIU7</accession>
<feature type="chain" id="PRO_5010863666" description="Alginate biosynthesis protein AlgF" evidence="8">
    <location>
        <begin position="23"/>
        <end position="224"/>
    </location>
</feature>
<sequence length="224" mass="23002">MKPNIFLALAAALLCSHGGAHAAQMELYETGPAQDASFLRFVNGGTAPMEVSASGSQARIALDDRQPASSFLPVRAGTALQGALASGSNKQVVSVTVQPGEFVTVVGVPAADGTLRAVTLREQPDDFNALKASLGFYNLDGACADAGLMAAGRNVAIFERVAEGVAARRQINPVALSVQPSCGGKAVGQPLDLGTLQAGERYTVFLLPSAQGPRLLRAVDSLAN</sequence>
<keyword evidence="9" id="KW-0132">Cell division</keyword>
<evidence type="ECO:0000256" key="6">
    <source>
        <dbReference type="ARBA" id="ARBA00022764"/>
    </source>
</evidence>
<evidence type="ECO:0000313" key="9">
    <source>
        <dbReference type="EMBL" id="ARP97165.1"/>
    </source>
</evidence>
<keyword evidence="10" id="KW-1185">Reference proteome</keyword>
<evidence type="ECO:0000256" key="1">
    <source>
        <dbReference type="ARBA" id="ARBA00004418"/>
    </source>
</evidence>
<dbReference type="Proteomes" id="UP000194161">
    <property type="component" value="Chromosome"/>
</dbReference>
<keyword evidence="5 8" id="KW-0732">Signal</keyword>
<feature type="signal peptide" evidence="8">
    <location>
        <begin position="1"/>
        <end position="22"/>
    </location>
</feature>
<dbReference type="Pfam" id="PF11182">
    <property type="entry name" value="AlgF"/>
    <property type="match status" value="1"/>
</dbReference>
<evidence type="ECO:0000313" key="10">
    <source>
        <dbReference type="Proteomes" id="UP000194161"/>
    </source>
</evidence>
<proteinExistence type="inferred from homology"/>
<protein>
    <recommendedName>
        <fullName evidence="4">Alginate biosynthesis protein AlgF</fullName>
    </recommendedName>
</protein>
<keyword evidence="9" id="KW-0131">Cell cycle</keyword>
<dbReference type="OrthoDB" id="8718161at2"/>
<dbReference type="EMBL" id="CP021111">
    <property type="protein sequence ID" value="ARP97165.1"/>
    <property type="molecule type" value="Genomic_DNA"/>
</dbReference>
<organism evidence="9 10">
    <name type="scientific">Bordetella genomosp. 13</name>
    <dbReference type="NCBI Taxonomy" id="463040"/>
    <lineage>
        <taxon>Bacteria</taxon>
        <taxon>Pseudomonadati</taxon>
        <taxon>Pseudomonadota</taxon>
        <taxon>Betaproteobacteria</taxon>
        <taxon>Burkholderiales</taxon>
        <taxon>Alcaligenaceae</taxon>
        <taxon>Bordetella</taxon>
    </lineage>
</organism>
<comment type="subcellular location">
    <subcellularLocation>
        <location evidence="1">Periplasm</location>
    </subcellularLocation>
</comment>